<organism evidence="5 6">
    <name type="scientific">Couchioplanes caeruleus subsp. caeruleus</name>
    <dbReference type="NCBI Taxonomy" id="56427"/>
    <lineage>
        <taxon>Bacteria</taxon>
        <taxon>Bacillati</taxon>
        <taxon>Actinomycetota</taxon>
        <taxon>Actinomycetes</taxon>
        <taxon>Micromonosporales</taxon>
        <taxon>Micromonosporaceae</taxon>
        <taxon>Couchioplanes</taxon>
    </lineage>
</organism>
<reference evidence="5 6" key="1">
    <citation type="submission" date="2016-09" db="EMBL/GenBank/DDBJ databases">
        <title>Couchioplanes caeruleus draft genome sequence.</title>
        <authorList>
            <person name="Sheehan J."/>
            <person name="Caffrey P."/>
        </authorList>
    </citation>
    <scope>NUCLEOTIDE SEQUENCE [LARGE SCALE GENOMIC DNA]</scope>
    <source>
        <strain evidence="5 6">DSM 43634</strain>
    </source>
</reference>
<keyword evidence="2" id="KW-0285">Flavoprotein</keyword>
<keyword evidence="6" id="KW-1185">Reference proteome</keyword>
<dbReference type="SUPFAM" id="SSF50475">
    <property type="entry name" value="FMN-binding split barrel"/>
    <property type="match status" value="1"/>
</dbReference>
<accession>A0A1K0FS23</accession>
<dbReference type="InterPro" id="IPR012349">
    <property type="entry name" value="Split_barrel_FMN-bd"/>
</dbReference>
<feature type="domain" description="Flavin reductase like" evidence="4">
    <location>
        <begin position="12"/>
        <end position="161"/>
    </location>
</feature>
<evidence type="ECO:0000256" key="2">
    <source>
        <dbReference type="ARBA" id="ARBA00022630"/>
    </source>
</evidence>
<dbReference type="InterPro" id="IPR002563">
    <property type="entry name" value="Flavin_Rdtase-like_dom"/>
</dbReference>
<dbReference type="Pfam" id="PF01613">
    <property type="entry name" value="Flavin_Reduct"/>
    <property type="match status" value="1"/>
</dbReference>
<dbReference type="PANTHER" id="PTHR43567:SF1">
    <property type="entry name" value="FLAVOREDOXIN"/>
    <property type="match status" value="1"/>
</dbReference>
<dbReference type="Proteomes" id="UP000182486">
    <property type="component" value="Unassembled WGS sequence"/>
</dbReference>
<dbReference type="RefSeq" id="WP_071803230.1">
    <property type="nucleotide sequence ID" value="NZ_MEIA01000014.1"/>
</dbReference>
<name>A0A1K0FS23_9ACTN</name>
<evidence type="ECO:0000313" key="6">
    <source>
        <dbReference type="Proteomes" id="UP000182486"/>
    </source>
</evidence>
<dbReference type="InterPro" id="IPR052174">
    <property type="entry name" value="Flavoredoxin"/>
</dbReference>
<proteinExistence type="inferred from homology"/>
<comment type="cofactor">
    <cofactor evidence="1">
        <name>FMN</name>
        <dbReference type="ChEBI" id="CHEBI:58210"/>
    </cofactor>
</comment>
<dbReference type="GO" id="GO:0010181">
    <property type="term" value="F:FMN binding"/>
    <property type="evidence" value="ECO:0007669"/>
    <property type="project" value="InterPro"/>
</dbReference>
<gene>
    <name evidence="5" type="ORF">BG844_03265</name>
</gene>
<dbReference type="Gene3D" id="2.30.110.10">
    <property type="entry name" value="Electron Transport, Fmn-binding Protein, Chain A"/>
    <property type="match status" value="1"/>
</dbReference>
<dbReference type="AlphaFoldDB" id="A0A1K0FS23"/>
<evidence type="ECO:0000259" key="4">
    <source>
        <dbReference type="Pfam" id="PF01613"/>
    </source>
</evidence>
<protein>
    <submittedName>
        <fullName evidence="5">Flavin reductase</fullName>
    </submittedName>
</protein>
<comment type="caution">
    <text evidence="5">The sequence shown here is derived from an EMBL/GenBank/DDBJ whole genome shotgun (WGS) entry which is preliminary data.</text>
</comment>
<evidence type="ECO:0000313" key="5">
    <source>
        <dbReference type="EMBL" id="OJF15639.1"/>
    </source>
</evidence>
<sequence length="225" mass="24896">MHVVPDLKVLYFGTPVVVISSRNDDGTTNLAPMSSAWWLGRSCLLGLGNHSQTAANLERDGEAVLNLPHAALVDAVDRLALTTGRRDVPDYKRRQGYRYVSDKFTVAGLSAQPSDVVGPDRVMQCPIQLECRVMSTRAFGAPAVDATAFEVEVLRTHVEERLLIPGTSHVDPVRWDPLIMKFTEFFGEGRNVYPSRLAAGWNMPHRMPATAAQRRQPARAVEPLH</sequence>
<evidence type="ECO:0000256" key="1">
    <source>
        <dbReference type="ARBA" id="ARBA00001917"/>
    </source>
</evidence>
<evidence type="ECO:0000256" key="3">
    <source>
        <dbReference type="ARBA" id="ARBA00038054"/>
    </source>
</evidence>
<dbReference type="GO" id="GO:0016646">
    <property type="term" value="F:oxidoreductase activity, acting on the CH-NH group of donors, NAD or NADP as acceptor"/>
    <property type="evidence" value="ECO:0007669"/>
    <property type="project" value="UniProtKB-ARBA"/>
</dbReference>
<dbReference type="EMBL" id="MEIA01000014">
    <property type="protein sequence ID" value="OJF15639.1"/>
    <property type="molecule type" value="Genomic_DNA"/>
</dbReference>
<dbReference type="PANTHER" id="PTHR43567">
    <property type="entry name" value="FLAVOREDOXIN-RELATED-RELATED"/>
    <property type="match status" value="1"/>
</dbReference>
<comment type="similarity">
    <text evidence="3">Belongs to the flavoredoxin family.</text>
</comment>